<evidence type="ECO:0000313" key="4">
    <source>
        <dbReference type="Proteomes" id="UP000321479"/>
    </source>
</evidence>
<dbReference type="EMBL" id="CP042436">
    <property type="protein sequence ID" value="QEC61206.1"/>
    <property type="molecule type" value="Genomic_DNA"/>
</dbReference>
<dbReference type="KEGG" id="mgin:FRZ54_00945"/>
<keyword evidence="4" id="KW-1185">Reference proteome</keyword>
<feature type="chain" id="PRO_5022923313" evidence="1">
    <location>
        <begin position="20"/>
        <end position="221"/>
    </location>
</feature>
<dbReference type="RefSeq" id="WP_147029785.1">
    <property type="nucleotide sequence ID" value="NZ_CP042436.1"/>
</dbReference>
<name>A0A5B8US05_9SPHI</name>
<reference evidence="3 4" key="1">
    <citation type="journal article" date="2017" name="Curr. Microbiol.">
        <title>Mucilaginibacter ginsenosidivorans sp. nov., Isolated from Soil of Ginseng Field.</title>
        <authorList>
            <person name="Kim M.M."/>
            <person name="Siddiqi M.Z."/>
            <person name="Im W.T."/>
        </authorList>
    </citation>
    <scope>NUCLEOTIDE SEQUENCE [LARGE SCALE GENOMIC DNA]</scope>
    <source>
        <strain evidence="3 4">Gsoil 3017</strain>
    </source>
</reference>
<dbReference type="InterPro" id="IPR025665">
    <property type="entry name" value="Beta-barrel_OMP_2"/>
</dbReference>
<feature type="signal peptide" evidence="1">
    <location>
        <begin position="1"/>
        <end position="19"/>
    </location>
</feature>
<accession>A0A5B8US05</accession>
<evidence type="ECO:0000313" key="3">
    <source>
        <dbReference type="EMBL" id="QEC61206.1"/>
    </source>
</evidence>
<evidence type="ECO:0000256" key="1">
    <source>
        <dbReference type="SAM" id="SignalP"/>
    </source>
</evidence>
<evidence type="ECO:0000259" key="2">
    <source>
        <dbReference type="Pfam" id="PF13568"/>
    </source>
</evidence>
<gene>
    <name evidence="3" type="ORF">FRZ54_00945</name>
</gene>
<keyword evidence="1" id="KW-0732">Signal</keyword>
<dbReference type="Pfam" id="PF13568">
    <property type="entry name" value="OMP_b-brl_2"/>
    <property type="match status" value="1"/>
</dbReference>
<dbReference type="OrthoDB" id="947434at2"/>
<dbReference type="AlphaFoldDB" id="A0A5B8US05"/>
<protein>
    <submittedName>
        <fullName evidence="3">PorT family protein</fullName>
    </submittedName>
</protein>
<proteinExistence type="predicted"/>
<dbReference type="Proteomes" id="UP000321479">
    <property type="component" value="Chromosome"/>
</dbReference>
<organism evidence="3 4">
    <name type="scientific">Mucilaginibacter ginsenosidivorans</name>
    <dbReference type="NCBI Taxonomy" id="398053"/>
    <lineage>
        <taxon>Bacteria</taxon>
        <taxon>Pseudomonadati</taxon>
        <taxon>Bacteroidota</taxon>
        <taxon>Sphingobacteriia</taxon>
        <taxon>Sphingobacteriales</taxon>
        <taxon>Sphingobacteriaceae</taxon>
        <taxon>Mucilaginibacter</taxon>
    </lineage>
</organism>
<sequence length="221" mass="24829">MKRILFLAICLLTTGTVFAQNYYTPRRVHRRPPPARRFGDFYTPKVGIEGGLSIANTIDSYDAGYSTDNILGFHAGISATIPLVYPLSFQPEVLFSQKGYKGYTSDGTFTQRNNYIDVPLLANFRLVRGLNFVVGPQLNFPVSSTSTFNDGFNVSSETYYNSNYNKSYVAGVIGLSVDLNPNVYIQGRYVLDLSSNTYDENSPIPDYRNQVWQFGLGIRFQ</sequence>
<feature type="domain" description="Outer membrane protein beta-barrel" evidence="2">
    <location>
        <begin position="46"/>
        <end position="196"/>
    </location>
</feature>